<dbReference type="EMBL" id="FUXL01000005">
    <property type="protein sequence ID" value="SKA03937.1"/>
    <property type="molecule type" value="Genomic_DNA"/>
</dbReference>
<organism evidence="3 4">
    <name type="scientific">Consotaella salsifontis</name>
    <dbReference type="NCBI Taxonomy" id="1365950"/>
    <lineage>
        <taxon>Bacteria</taxon>
        <taxon>Pseudomonadati</taxon>
        <taxon>Pseudomonadota</taxon>
        <taxon>Alphaproteobacteria</taxon>
        <taxon>Hyphomicrobiales</taxon>
        <taxon>Aurantimonadaceae</taxon>
        <taxon>Consotaella</taxon>
    </lineage>
</organism>
<proteinExistence type="predicted"/>
<dbReference type="STRING" id="1365950.SAMN05428963_10586"/>
<gene>
    <name evidence="3" type="ORF">SAMN05428963_10586</name>
</gene>
<keyword evidence="1" id="KW-0732">Signal</keyword>
<sequence length="266" mass="28683">MPRARLFSAALGLPLAGLGSLLAWLSDPPALPPDHQGLCRMEAAGGVDFIVCDVPLDHYDLRLATADEDGVPYETFAKVAASFSSPMVLAVNAGMFDEARRPVGLAVEDGVERHPVSTADGPGNFSMKPNGIFYVENGRAGVMETGRFLAEGHRPSLATQSGPMLLIDGALHPRFIEGSDSRFVRNGICATDEGRLVHFVMTRQKINFWDFALFFRDRLGCRDALFLDGKVSSLFYPAGGIDYRPDRLGPMLSALAKPGVSASEEP</sequence>
<evidence type="ECO:0000256" key="1">
    <source>
        <dbReference type="SAM" id="SignalP"/>
    </source>
</evidence>
<feature type="domain" description="Phosphodiester glycosidase" evidence="2">
    <location>
        <begin position="88"/>
        <end position="239"/>
    </location>
</feature>
<accession>A0A1T4QJX5</accession>
<evidence type="ECO:0000313" key="3">
    <source>
        <dbReference type="EMBL" id="SKA03937.1"/>
    </source>
</evidence>
<reference evidence="3 4" key="1">
    <citation type="submission" date="2017-02" db="EMBL/GenBank/DDBJ databases">
        <authorList>
            <person name="Peterson S.W."/>
        </authorList>
    </citation>
    <scope>NUCLEOTIDE SEQUENCE [LARGE SCALE GENOMIC DNA]</scope>
    <source>
        <strain evidence="3 4">USBA 369</strain>
    </source>
</reference>
<feature type="chain" id="PRO_5013001625" evidence="1">
    <location>
        <begin position="26"/>
        <end position="266"/>
    </location>
</feature>
<evidence type="ECO:0000259" key="2">
    <source>
        <dbReference type="Pfam" id="PF09992"/>
    </source>
</evidence>
<evidence type="ECO:0000313" key="4">
    <source>
        <dbReference type="Proteomes" id="UP000190135"/>
    </source>
</evidence>
<keyword evidence="4" id="KW-1185">Reference proteome</keyword>
<name>A0A1T4QJX5_9HYPH</name>
<dbReference type="Pfam" id="PF09992">
    <property type="entry name" value="NAGPA"/>
    <property type="match status" value="1"/>
</dbReference>
<dbReference type="InterPro" id="IPR018711">
    <property type="entry name" value="NAGPA"/>
</dbReference>
<dbReference type="RefSeq" id="WP_078708227.1">
    <property type="nucleotide sequence ID" value="NZ_FUXL01000005.1"/>
</dbReference>
<dbReference type="AlphaFoldDB" id="A0A1T4QJX5"/>
<dbReference type="Proteomes" id="UP000190135">
    <property type="component" value="Unassembled WGS sequence"/>
</dbReference>
<feature type="signal peptide" evidence="1">
    <location>
        <begin position="1"/>
        <end position="25"/>
    </location>
</feature>
<protein>
    <submittedName>
        <fullName evidence="3">Uncharacterized protein YigE, DUF2233 family</fullName>
    </submittedName>
</protein>
<dbReference type="OrthoDB" id="5515706at2"/>